<protein>
    <submittedName>
        <fullName evidence="1">CRISPR-associated protein, Csd1 family</fullName>
    </submittedName>
</protein>
<dbReference type="NCBIfam" id="TIGR01863">
    <property type="entry name" value="cas_Csd1"/>
    <property type="match status" value="1"/>
</dbReference>
<evidence type="ECO:0000313" key="1">
    <source>
        <dbReference type="EMBL" id="ALP95483.1"/>
    </source>
</evidence>
<name>A0A0S2W829_9FIRM</name>
<dbReference type="eggNOG" id="COG5632">
    <property type="taxonomic scope" value="Bacteria"/>
</dbReference>
<reference evidence="1 2" key="1">
    <citation type="journal article" date="2015" name="Nat. Commun.">
        <title>Production of butyrate from lysine and the Amadori product fructoselysine by a human gut commensal.</title>
        <authorList>
            <person name="Bui T.P."/>
            <person name="Ritari J."/>
            <person name="Boeren S."/>
            <person name="de Waard P."/>
            <person name="Plugge C.M."/>
            <person name="de Vos W.M."/>
        </authorList>
    </citation>
    <scope>NUCLEOTIDE SEQUENCE [LARGE SCALE GENOMIC DNA]</scope>
    <source>
        <strain evidence="1 2">AF211</strain>
    </source>
</reference>
<reference evidence="2" key="2">
    <citation type="submission" date="2015-04" db="EMBL/GenBank/DDBJ databases">
        <title>A butyrogenic pathway from the amino acid lysine in a human gut commensal.</title>
        <authorList>
            <person name="de Vos W.M."/>
            <person name="Bui N.T.P."/>
            <person name="Plugge C.M."/>
            <person name="Ritari J."/>
        </authorList>
    </citation>
    <scope>NUCLEOTIDE SEQUENCE [LARGE SCALE GENOMIC DNA]</scope>
    <source>
        <strain evidence="2">AF211</strain>
    </source>
</reference>
<dbReference type="InterPro" id="IPR010144">
    <property type="entry name" value="CRISPR-assoc_prot_Csd1-typ"/>
</dbReference>
<dbReference type="RefSeq" id="WP_058118515.1">
    <property type="nucleotide sequence ID" value="NZ_CP011307.1"/>
</dbReference>
<proteinExistence type="predicted"/>
<evidence type="ECO:0000313" key="2">
    <source>
        <dbReference type="Proteomes" id="UP000064844"/>
    </source>
</evidence>
<gene>
    <name evidence="1" type="ORF">IB211_03092c</name>
</gene>
<keyword evidence="2" id="KW-1185">Reference proteome</keyword>
<organism evidence="1 2">
    <name type="scientific">Intestinimonas butyriciproducens</name>
    <dbReference type="NCBI Taxonomy" id="1297617"/>
    <lineage>
        <taxon>Bacteria</taxon>
        <taxon>Bacillati</taxon>
        <taxon>Bacillota</taxon>
        <taxon>Clostridia</taxon>
        <taxon>Eubacteriales</taxon>
        <taxon>Intestinimonas</taxon>
    </lineage>
</organism>
<dbReference type="Proteomes" id="UP000064844">
    <property type="component" value="Chromosome"/>
</dbReference>
<sequence>MGLLQKACETYDAMAGRVGIMYEKEKEPLAPISHMMARPQIKITLDQNGNFITAQALEKDVPKIIIPATEESAGRTVKAAELPHPLCDYLRYLLPQNQVEYSHYVSQLSAWVNSPFSHPKLHAILNYVQDRTILADLSQAGITAEEKAMVCWEVNGLGEKLNGPCWTDQTLMKAFIDYTAAKRADTPPALCMVSGEMEAPAGQHPKGIIPINGNAKLISANDSSGFTYRGRFDDAAQAATVGYTASQKAHNALRWLVANQSVSFGGRTFVCWSPQGIQIPKVTGPMGRKGGGNVQRAATPSQYQKQLWEALSGWKEDLRPPAGVVIAAFDAATTGRLAVTYYNELLASDFLDRLHDWEVSCCWENGPYGIQSPSLFQIVSWAFGTPRNGKAEIDDRILKQQMQRLVACRVDKAPFPLDIERALVEKASHLLLYEGENRQKLLFTACAAIRKYHSKEKWDMALDKNCSDRSYLFGRLLAIADAIENSTYTDEDRRETNAIRMQKVFTLRPMATWSALWDKLAPYNKRLAQSKPKLYRYYQNMIDDILDSFSPSDSTLNQQLDDIYLLGYSHQRAYRNEKTDQQETEEES</sequence>
<dbReference type="KEGG" id="ibu:IB211_03092c"/>
<dbReference type="STRING" id="1297617.IB211_03092c"/>
<dbReference type="AlphaFoldDB" id="A0A0S2W829"/>
<dbReference type="EMBL" id="CP011307">
    <property type="protein sequence ID" value="ALP95483.1"/>
    <property type="molecule type" value="Genomic_DNA"/>
</dbReference>
<dbReference type="PATRIC" id="fig|1297617.4.peg.3177"/>
<dbReference type="Pfam" id="PF09709">
    <property type="entry name" value="Cas_Csd1"/>
    <property type="match status" value="1"/>
</dbReference>
<accession>A0A0S2W829</accession>